<keyword evidence="6" id="KW-0762">Sugar transport</keyword>
<dbReference type="eggNOG" id="KOG1583">
    <property type="taxonomic scope" value="Eukaryota"/>
</dbReference>
<comment type="similarity">
    <text evidence="11">Belongs to the NDUFAF3 family.</text>
</comment>
<evidence type="ECO:0000256" key="2">
    <source>
        <dbReference type="ARBA" id="ARBA00004173"/>
    </source>
</evidence>
<dbReference type="Pfam" id="PF08449">
    <property type="entry name" value="UAA"/>
    <property type="match status" value="1"/>
</dbReference>
<feature type="transmembrane region" description="Helical" evidence="12">
    <location>
        <begin position="373"/>
        <end position="394"/>
    </location>
</feature>
<feature type="transmembrane region" description="Helical" evidence="12">
    <location>
        <begin position="257"/>
        <end position="276"/>
    </location>
</feature>
<dbReference type="PhylomeDB" id="T1J857"/>
<name>T1J857_STRMM</name>
<reference evidence="14" key="1">
    <citation type="submission" date="2011-05" db="EMBL/GenBank/DDBJ databases">
        <authorList>
            <person name="Richards S.R."/>
            <person name="Qu J."/>
            <person name="Jiang H."/>
            <person name="Jhangiani S.N."/>
            <person name="Agravi P."/>
            <person name="Goodspeed R."/>
            <person name="Gross S."/>
            <person name="Mandapat C."/>
            <person name="Jackson L."/>
            <person name="Mathew T."/>
            <person name="Pu L."/>
            <person name="Thornton R."/>
            <person name="Saada N."/>
            <person name="Wilczek-Boney K.B."/>
            <person name="Lee S."/>
            <person name="Kovar C."/>
            <person name="Wu Y."/>
            <person name="Scherer S.E."/>
            <person name="Worley K.C."/>
            <person name="Muzny D.M."/>
            <person name="Gibbs R."/>
        </authorList>
    </citation>
    <scope>NUCLEOTIDE SEQUENCE</scope>
    <source>
        <strain evidence="14">Brora</strain>
    </source>
</reference>
<feature type="transmembrane region" description="Helical" evidence="12">
    <location>
        <begin position="428"/>
        <end position="451"/>
    </location>
</feature>
<proteinExistence type="inferred from homology"/>
<comment type="subcellular location">
    <subcellularLocation>
        <location evidence="1">Endomembrane system</location>
        <topology evidence="1">Multi-pass membrane protein</topology>
    </subcellularLocation>
    <subcellularLocation>
        <location evidence="2">Mitochondrion</location>
    </subcellularLocation>
</comment>
<evidence type="ECO:0000256" key="11">
    <source>
        <dbReference type="ARBA" id="ARBA00049984"/>
    </source>
</evidence>
<reference evidence="13" key="2">
    <citation type="submission" date="2015-02" db="UniProtKB">
        <authorList>
            <consortium name="EnsemblMetazoa"/>
        </authorList>
    </citation>
    <scope>IDENTIFICATION</scope>
</reference>
<dbReference type="GO" id="GO:0005739">
    <property type="term" value="C:mitochondrion"/>
    <property type="evidence" value="ECO:0007669"/>
    <property type="project" value="UniProtKB-SubCell"/>
</dbReference>
<dbReference type="GO" id="GO:0005464">
    <property type="term" value="F:UDP-xylose transmembrane transporter activity"/>
    <property type="evidence" value="ECO:0007669"/>
    <property type="project" value="TreeGrafter"/>
</dbReference>
<dbReference type="Pfam" id="PF04430">
    <property type="entry name" value="DUF498"/>
    <property type="match status" value="1"/>
</dbReference>
<evidence type="ECO:0000256" key="5">
    <source>
        <dbReference type="ARBA" id="ARBA00022448"/>
    </source>
</evidence>
<feature type="transmembrane region" description="Helical" evidence="12">
    <location>
        <begin position="401"/>
        <end position="422"/>
    </location>
</feature>
<feature type="transmembrane region" description="Helical" evidence="12">
    <location>
        <begin position="227"/>
        <end position="245"/>
    </location>
</feature>
<organism evidence="13 14">
    <name type="scientific">Strigamia maritima</name>
    <name type="common">European centipede</name>
    <name type="synonym">Geophilus maritimus</name>
    <dbReference type="NCBI Taxonomy" id="126957"/>
    <lineage>
        <taxon>Eukaryota</taxon>
        <taxon>Metazoa</taxon>
        <taxon>Ecdysozoa</taxon>
        <taxon>Arthropoda</taxon>
        <taxon>Myriapoda</taxon>
        <taxon>Chilopoda</taxon>
        <taxon>Pleurostigmophora</taxon>
        <taxon>Geophilomorpha</taxon>
        <taxon>Linotaeniidae</taxon>
        <taxon>Strigamia</taxon>
    </lineage>
</organism>
<dbReference type="EnsemblMetazoa" id="SMAR009880-RA">
    <property type="protein sequence ID" value="SMAR009880-PA"/>
    <property type="gene ID" value="SMAR009880"/>
</dbReference>
<dbReference type="InterPro" id="IPR007523">
    <property type="entry name" value="NDUFAF3/AAMDC"/>
</dbReference>
<keyword evidence="9" id="KW-0496">Mitochondrion</keyword>
<evidence type="ECO:0000313" key="13">
    <source>
        <dbReference type="EnsemblMetazoa" id="SMAR009880-PA"/>
    </source>
</evidence>
<dbReference type="InterPro" id="IPR013657">
    <property type="entry name" value="SCL35B1-4/HUT1"/>
</dbReference>
<keyword evidence="8 12" id="KW-1133">Transmembrane helix</keyword>
<accession>T1J857</accession>
<keyword evidence="7 12" id="KW-0812">Transmembrane</keyword>
<dbReference type="EMBL" id="JH431948">
    <property type="status" value="NOT_ANNOTATED_CDS"/>
    <property type="molecule type" value="Genomic_DNA"/>
</dbReference>
<dbReference type="GO" id="GO:0032981">
    <property type="term" value="P:mitochondrial respiratory chain complex I assembly"/>
    <property type="evidence" value="ECO:0007669"/>
    <property type="project" value="InterPro"/>
</dbReference>
<evidence type="ECO:0000256" key="1">
    <source>
        <dbReference type="ARBA" id="ARBA00004127"/>
    </source>
</evidence>
<feature type="transmembrane region" description="Helical" evidence="12">
    <location>
        <begin position="288"/>
        <end position="308"/>
    </location>
</feature>
<keyword evidence="14" id="KW-1185">Reference proteome</keyword>
<dbReference type="AlphaFoldDB" id="T1J857"/>
<evidence type="ECO:0000256" key="12">
    <source>
        <dbReference type="SAM" id="Phobius"/>
    </source>
</evidence>
<dbReference type="PANTHER" id="PTHR10778">
    <property type="entry name" value="SOLUTE CARRIER FAMILY 35 MEMBER B"/>
    <property type="match status" value="1"/>
</dbReference>
<feature type="transmembrane region" description="Helical" evidence="12">
    <location>
        <begin position="199"/>
        <end position="221"/>
    </location>
</feature>
<keyword evidence="5" id="KW-0813">Transport</keyword>
<comment type="similarity">
    <text evidence="3">Belongs to the nucleotide-sugar transporter family. SLC35B subfamily.</text>
</comment>
<dbReference type="eggNOG" id="KOG3363">
    <property type="taxonomic scope" value="Eukaryota"/>
</dbReference>
<dbReference type="PANTHER" id="PTHR10778:SF4">
    <property type="entry name" value="NUCLEOTIDE SUGAR TRANSPORTER SLC35B4"/>
    <property type="match status" value="1"/>
</dbReference>
<dbReference type="GO" id="GO:0000139">
    <property type="term" value="C:Golgi membrane"/>
    <property type="evidence" value="ECO:0007669"/>
    <property type="project" value="TreeGrafter"/>
</dbReference>
<dbReference type="InterPro" id="IPR034095">
    <property type="entry name" value="NDUF3"/>
</dbReference>
<evidence type="ECO:0000256" key="3">
    <source>
        <dbReference type="ARBA" id="ARBA00010694"/>
    </source>
</evidence>
<dbReference type="HOGENOM" id="CLU_592282_0_0_1"/>
<evidence type="ECO:0000256" key="8">
    <source>
        <dbReference type="ARBA" id="ARBA00022989"/>
    </source>
</evidence>
<evidence type="ECO:0000256" key="9">
    <source>
        <dbReference type="ARBA" id="ARBA00023128"/>
    </source>
</evidence>
<evidence type="ECO:0000313" key="14">
    <source>
        <dbReference type="Proteomes" id="UP000014500"/>
    </source>
</evidence>
<feature type="transmembrane region" description="Helical" evidence="12">
    <location>
        <begin position="329"/>
        <end position="346"/>
    </location>
</feature>
<dbReference type="Proteomes" id="UP000014500">
    <property type="component" value="Unassembled WGS sequence"/>
</dbReference>
<dbReference type="Gene3D" id="3.40.1230.10">
    <property type="entry name" value="MTH938-like"/>
    <property type="match status" value="1"/>
</dbReference>
<evidence type="ECO:0000256" key="10">
    <source>
        <dbReference type="ARBA" id="ARBA00023136"/>
    </source>
</evidence>
<dbReference type="STRING" id="126957.T1J857"/>
<evidence type="ECO:0000256" key="6">
    <source>
        <dbReference type="ARBA" id="ARBA00022597"/>
    </source>
</evidence>
<protein>
    <recommendedName>
        <fullName evidence="4">NADH dehydrogenase [ubiquinone] 1 alpha subcomplex assembly factor 3</fullName>
    </recommendedName>
</protein>
<evidence type="ECO:0000256" key="4">
    <source>
        <dbReference type="ARBA" id="ARBA00021776"/>
    </source>
</evidence>
<sequence length="462" mass="51894">MAASIMELGRLLNYNRLSRINTTLIKLNFRSALGLRHHSVSGETDGKTTVTIINKNQDILLINSFSNIGFRLNNNLLAVGPIAIFPKTVLSWNVKSVEDINENSLSLFYMLEPKLDILVVGTGDKQSKMAEAIKKFLHSKKITFEILPTDQACATYNFLNSEGRYVAAALIPPTIIKLTDDDVIDSQISRNKLFIAEHYAVLVTMFFVVSVINNYALAFNIAMPLHMIFRAGSLIANLILGIIILKRRYVLSKYISVIMITCGIVICTIASGKSIQKITEATAKEGGVFHYLTWGIGIFLLTLALFMSARMGIFQETLYAKYGKHPKEALFFSHALPLPGFLLLYSDIWKHALLFNQSQPIALPFLDLSVPIMWLYLLGNVITQYLCISSVFVLTTECSSLVVTLVVTLRKFISLIFSIWYFNNPFTAEHWIGTSFVFAGTLVFIDVYNIVRKLITKEKKTD</sequence>
<dbReference type="GO" id="GO:0005462">
    <property type="term" value="F:UDP-N-acetylglucosamine transmembrane transporter activity"/>
    <property type="evidence" value="ECO:0007669"/>
    <property type="project" value="TreeGrafter"/>
</dbReference>
<keyword evidence="10 12" id="KW-0472">Membrane</keyword>
<dbReference type="InterPro" id="IPR036748">
    <property type="entry name" value="MTH938-like_sf"/>
</dbReference>
<dbReference type="GO" id="GO:0005789">
    <property type="term" value="C:endoplasmic reticulum membrane"/>
    <property type="evidence" value="ECO:0007669"/>
    <property type="project" value="TreeGrafter"/>
</dbReference>
<dbReference type="CDD" id="cd05125">
    <property type="entry name" value="Mth938_2P1-like"/>
    <property type="match status" value="1"/>
</dbReference>
<dbReference type="SUPFAM" id="SSF64076">
    <property type="entry name" value="MTH938-like"/>
    <property type="match status" value="1"/>
</dbReference>
<evidence type="ECO:0000256" key="7">
    <source>
        <dbReference type="ARBA" id="ARBA00022692"/>
    </source>
</evidence>